<dbReference type="OrthoDB" id="9775392at2"/>
<accession>A0A4R2Q6I6</accession>
<evidence type="ECO:0000259" key="6">
    <source>
        <dbReference type="PROSITE" id="PS50931"/>
    </source>
</evidence>
<dbReference type="PROSITE" id="PS50931">
    <property type="entry name" value="HTH_LYSR"/>
    <property type="match status" value="1"/>
</dbReference>
<keyword evidence="5" id="KW-0804">Transcription</keyword>
<dbReference type="InterPro" id="IPR000847">
    <property type="entry name" value="LysR_HTH_N"/>
</dbReference>
<dbReference type="FunFam" id="1.10.10.10:FF:000001">
    <property type="entry name" value="LysR family transcriptional regulator"/>
    <property type="match status" value="1"/>
</dbReference>
<dbReference type="GO" id="GO:0032993">
    <property type="term" value="C:protein-DNA complex"/>
    <property type="evidence" value="ECO:0007669"/>
    <property type="project" value="TreeGrafter"/>
</dbReference>
<dbReference type="PANTHER" id="PTHR30346:SF26">
    <property type="entry name" value="HYDROGEN PEROXIDE-INDUCIBLE GENES ACTIVATOR"/>
    <property type="match status" value="1"/>
</dbReference>
<dbReference type="Pfam" id="PF00126">
    <property type="entry name" value="HTH_1"/>
    <property type="match status" value="1"/>
</dbReference>
<sequence>MPPDPTIRQLRYFAMLAQTGHYRRAAERLGITQPSLSLQIAGLEETLGLRLVERGRGGAVLTPAGREVLERAARILDQVAALGDIAARLRTGMAGTIRLGATATLGPYILPNVARRLHDRFPDLRLFIHEAAPRRLFDDLLAGRHDLILTQLPVASDRLRVERLFREPMNLVVARSHPFAGRGRVTDADLAGQTVLTLSSAFALHAQIEALCHELGANLRQDYEGTSLDALRQMAAMGMGLAFLPALYVRSEITGRGDDVAVLQFRQDRFTRSIGLAWRTGSGDEASYRRMAELVREVAADDFRGLVVPER</sequence>
<dbReference type="CDD" id="cd08411">
    <property type="entry name" value="PBP2_OxyR"/>
    <property type="match status" value="1"/>
</dbReference>
<dbReference type="SUPFAM" id="SSF53850">
    <property type="entry name" value="Periplasmic binding protein-like II"/>
    <property type="match status" value="1"/>
</dbReference>
<evidence type="ECO:0000256" key="2">
    <source>
        <dbReference type="ARBA" id="ARBA00023015"/>
    </source>
</evidence>
<dbReference type="InterPro" id="IPR036388">
    <property type="entry name" value="WH-like_DNA-bd_sf"/>
</dbReference>
<dbReference type="Proteomes" id="UP000294835">
    <property type="component" value="Unassembled WGS sequence"/>
</dbReference>
<comment type="caution">
    <text evidence="7">The sequence shown here is derived from an EMBL/GenBank/DDBJ whole genome shotgun (WGS) entry which is preliminary data.</text>
</comment>
<evidence type="ECO:0000256" key="1">
    <source>
        <dbReference type="ARBA" id="ARBA00009437"/>
    </source>
</evidence>
<name>A0A4R2Q6I6_9RHOB</name>
<keyword evidence="8" id="KW-1185">Reference proteome</keyword>
<dbReference type="GO" id="GO:0003700">
    <property type="term" value="F:DNA-binding transcription factor activity"/>
    <property type="evidence" value="ECO:0007669"/>
    <property type="project" value="InterPro"/>
</dbReference>
<evidence type="ECO:0000256" key="3">
    <source>
        <dbReference type="ARBA" id="ARBA00023125"/>
    </source>
</evidence>
<proteinExistence type="inferred from homology"/>
<evidence type="ECO:0000313" key="8">
    <source>
        <dbReference type="Proteomes" id="UP000294835"/>
    </source>
</evidence>
<evidence type="ECO:0000256" key="5">
    <source>
        <dbReference type="ARBA" id="ARBA00023163"/>
    </source>
</evidence>
<dbReference type="EMBL" id="SLXP01000001">
    <property type="protein sequence ID" value="TCP44297.1"/>
    <property type="molecule type" value="Genomic_DNA"/>
</dbReference>
<dbReference type="Gene3D" id="3.40.190.10">
    <property type="entry name" value="Periplasmic binding protein-like II"/>
    <property type="match status" value="2"/>
</dbReference>
<keyword evidence="2" id="KW-0805">Transcription regulation</keyword>
<evidence type="ECO:0000313" key="7">
    <source>
        <dbReference type="EMBL" id="TCP44297.1"/>
    </source>
</evidence>
<evidence type="ECO:0000256" key="4">
    <source>
        <dbReference type="ARBA" id="ARBA00023159"/>
    </source>
</evidence>
<dbReference type="InterPro" id="IPR036390">
    <property type="entry name" value="WH_DNA-bd_sf"/>
</dbReference>
<dbReference type="AlphaFoldDB" id="A0A4R2Q6I6"/>
<keyword evidence="3" id="KW-0238">DNA-binding</keyword>
<dbReference type="PRINTS" id="PR00039">
    <property type="entry name" value="HTHLYSR"/>
</dbReference>
<dbReference type="InterPro" id="IPR005119">
    <property type="entry name" value="LysR_subst-bd"/>
</dbReference>
<organism evidence="7 8">
    <name type="scientific">Rhodovulum marinum</name>
    <dbReference type="NCBI Taxonomy" id="320662"/>
    <lineage>
        <taxon>Bacteria</taxon>
        <taxon>Pseudomonadati</taxon>
        <taxon>Pseudomonadota</taxon>
        <taxon>Alphaproteobacteria</taxon>
        <taxon>Rhodobacterales</taxon>
        <taxon>Paracoccaceae</taxon>
        <taxon>Rhodovulum</taxon>
    </lineage>
</organism>
<gene>
    <name evidence="7" type="ORF">EV662_101389</name>
</gene>
<comment type="similarity">
    <text evidence="1">Belongs to the LysR transcriptional regulatory family.</text>
</comment>
<dbReference type="Gene3D" id="1.10.10.10">
    <property type="entry name" value="Winged helix-like DNA-binding domain superfamily/Winged helix DNA-binding domain"/>
    <property type="match status" value="1"/>
</dbReference>
<reference evidence="7 8" key="1">
    <citation type="submission" date="2019-03" db="EMBL/GenBank/DDBJ databases">
        <title>Genomic Encyclopedia of Type Strains, Phase IV (KMG-IV): sequencing the most valuable type-strain genomes for metagenomic binning, comparative biology and taxonomic classification.</title>
        <authorList>
            <person name="Goeker M."/>
        </authorList>
    </citation>
    <scope>NUCLEOTIDE SEQUENCE [LARGE SCALE GENOMIC DNA]</scope>
    <source>
        <strain evidence="7 8">DSM 18063</strain>
    </source>
</reference>
<dbReference type="PANTHER" id="PTHR30346">
    <property type="entry name" value="TRANSCRIPTIONAL DUAL REGULATOR HCAR-RELATED"/>
    <property type="match status" value="1"/>
</dbReference>
<dbReference type="GO" id="GO:0003677">
    <property type="term" value="F:DNA binding"/>
    <property type="evidence" value="ECO:0007669"/>
    <property type="project" value="UniProtKB-KW"/>
</dbReference>
<dbReference type="SUPFAM" id="SSF46785">
    <property type="entry name" value="Winged helix' DNA-binding domain"/>
    <property type="match status" value="1"/>
</dbReference>
<dbReference type="Pfam" id="PF03466">
    <property type="entry name" value="LysR_substrate"/>
    <property type="match status" value="1"/>
</dbReference>
<protein>
    <submittedName>
        <fullName evidence="7">LysR family transcriptional regulator</fullName>
    </submittedName>
</protein>
<feature type="domain" description="HTH lysR-type" evidence="6">
    <location>
        <begin position="5"/>
        <end position="62"/>
    </location>
</feature>
<keyword evidence="4" id="KW-0010">Activator</keyword>